<dbReference type="PANTHER" id="PTHR11575:SF24">
    <property type="entry name" value="5'-NUCLEOTIDASE"/>
    <property type="match status" value="1"/>
</dbReference>
<dbReference type="PRINTS" id="PR01607">
    <property type="entry name" value="APYRASEFAMLY"/>
</dbReference>
<dbReference type="GO" id="GO:0009166">
    <property type="term" value="P:nucleotide catabolic process"/>
    <property type="evidence" value="ECO:0007669"/>
    <property type="project" value="InterPro"/>
</dbReference>
<proteinExistence type="predicted"/>
<dbReference type="InterPro" id="IPR029052">
    <property type="entry name" value="Metallo-depent_PP-like"/>
</dbReference>
<evidence type="ECO:0000313" key="1">
    <source>
        <dbReference type="EMBL" id="SVA10487.1"/>
    </source>
</evidence>
<evidence type="ECO:0008006" key="2">
    <source>
        <dbReference type="Google" id="ProtNLM"/>
    </source>
</evidence>
<organism evidence="1">
    <name type="scientific">marine metagenome</name>
    <dbReference type="NCBI Taxonomy" id="408172"/>
    <lineage>
        <taxon>unclassified sequences</taxon>
        <taxon>metagenomes</taxon>
        <taxon>ecological metagenomes</taxon>
    </lineage>
</organism>
<dbReference type="Gene3D" id="3.60.21.10">
    <property type="match status" value="1"/>
</dbReference>
<dbReference type="GO" id="GO:0016787">
    <property type="term" value="F:hydrolase activity"/>
    <property type="evidence" value="ECO:0007669"/>
    <property type="project" value="InterPro"/>
</dbReference>
<dbReference type="PANTHER" id="PTHR11575">
    <property type="entry name" value="5'-NUCLEOTIDASE-RELATED"/>
    <property type="match status" value="1"/>
</dbReference>
<protein>
    <recommendedName>
        <fullName evidence="2">Calcineurin-like phosphoesterase domain-containing protein</fullName>
    </recommendedName>
</protein>
<reference evidence="1" key="1">
    <citation type="submission" date="2018-05" db="EMBL/GenBank/DDBJ databases">
        <authorList>
            <person name="Lanie J.A."/>
            <person name="Ng W.-L."/>
            <person name="Kazmierczak K.M."/>
            <person name="Andrzejewski T.M."/>
            <person name="Davidsen T.M."/>
            <person name="Wayne K.J."/>
            <person name="Tettelin H."/>
            <person name="Glass J.I."/>
            <person name="Rusch D."/>
            <person name="Podicherti R."/>
            <person name="Tsui H.-C.T."/>
            <person name="Winkler M.E."/>
        </authorList>
    </citation>
    <scope>NUCLEOTIDE SEQUENCE</scope>
</reference>
<sequence>MFDKFICLFLLIFVTVVYSQDRSLYILHSNNTNGALENCYCPDHPLGSIEKRALYVQDFIKSHPRTLVVDAGDFFTMSKKLLKDSLVCEAYATIPYDALLLGDQELTRNPEFLNNVLPKTQASIVVTNLESPSLLRIRKYKIVKRGGLNIGILGVVGDNSMKYYPQEIRDSIIVTDPITAINDVLDKISSRADLIVLLTHQGFDEDQRMAQKLKGVDVIVGSHSQTVPEEPIVVNNILISQAGREGYYVGVIELKLSKYKKVDERLISTVAMTQEMPDHDRVMELVKYYEDTSGLINRKKLKALHGTDH</sequence>
<gene>
    <name evidence="1" type="ORF">METZ01_LOCUS63341</name>
</gene>
<dbReference type="EMBL" id="UINC01003937">
    <property type="protein sequence ID" value="SVA10487.1"/>
    <property type="molecule type" value="Genomic_DNA"/>
</dbReference>
<dbReference type="InterPro" id="IPR006179">
    <property type="entry name" value="5_nucleotidase/apyrase"/>
</dbReference>
<dbReference type="SUPFAM" id="SSF56300">
    <property type="entry name" value="Metallo-dependent phosphatases"/>
    <property type="match status" value="1"/>
</dbReference>
<name>A0A381T731_9ZZZZ</name>
<dbReference type="AlphaFoldDB" id="A0A381T731"/>
<accession>A0A381T731</accession>